<gene>
    <name evidence="2" type="ORF">JG688_00017436</name>
</gene>
<sequence length="192" mass="19420">RTTGFYPTTTEPAVAARLQTAKQATSSEENTPTAIRTADVATTVSPTTAPAVTTASGGAAAPRTPASDVTVTAAAVHDTNRRTMARVDNGEAVEQLTTAVAASEARGAAGNDQPASDKNAKDDSQSAGNSKLTHDNSNALVNEVDGGDDTPGQNSTTTAPAAPIVKDVSQPTTSAARKRTNRRGSTTARVCA</sequence>
<feature type="compositionally biased region" description="Low complexity" evidence="1">
    <location>
        <begin position="99"/>
        <end position="109"/>
    </location>
</feature>
<dbReference type="Proteomes" id="UP000709295">
    <property type="component" value="Unassembled WGS sequence"/>
</dbReference>
<feature type="non-terminal residue" evidence="2">
    <location>
        <position position="1"/>
    </location>
</feature>
<feature type="compositionally biased region" description="Polar residues" evidence="1">
    <location>
        <begin position="125"/>
        <end position="140"/>
    </location>
</feature>
<feature type="region of interest" description="Disordered" evidence="1">
    <location>
        <begin position="19"/>
        <end position="70"/>
    </location>
</feature>
<keyword evidence="3" id="KW-1185">Reference proteome</keyword>
<protein>
    <submittedName>
        <fullName evidence="2">Uncharacterized protein</fullName>
    </submittedName>
</protein>
<feature type="compositionally biased region" description="Low complexity" evidence="1">
    <location>
        <begin position="37"/>
        <end position="62"/>
    </location>
</feature>
<feature type="region of interest" description="Disordered" evidence="1">
    <location>
        <begin position="85"/>
        <end position="192"/>
    </location>
</feature>
<dbReference type="EMBL" id="JAENGY010002582">
    <property type="protein sequence ID" value="KAG6943773.1"/>
    <property type="molecule type" value="Genomic_DNA"/>
</dbReference>
<dbReference type="AlphaFoldDB" id="A0A8J5I1B1"/>
<feature type="compositionally biased region" description="Polar residues" evidence="1">
    <location>
        <begin position="20"/>
        <end position="34"/>
    </location>
</feature>
<reference evidence="2" key="1">
    <citation type="submission" date="2021-01" db="EMBL/GenBank/DDBJ databases">
        <title>Phytophthora aleatoria, a newly-described species from Pinus radiata is distinct from Phytophthora cactorum isolates based on comparative genomics.</title>
        <authorList>
            <person name="Mcdougal R."/>
            <person name="Panda P."/>
            <person name="Williams N."/>
            <person name="Studholme D.J."/>
        </authorList>
    </citation>
    <scope>NUCLEOTIDE SEQUENCE</scope>
    <source>
        <strain evidence="2">NZFS 4037</strain>
    </source>
</reference>
<feature type="compositionally biased region" description="Polar residues" evidence="1">
    <location>
        <begin position="183"/>
        <end position="192"/>
    </location>
</feature>
<accession>A0A8J5I1B1</accession>
<evidence type="ECO:0000313" key="3">
    <source>
        <dbReference type="Proteomes" id="UP000709295"/>
    </source>
</evidence>
<evidence type="ECO:0000256" key="1">
    <source>
        <dbReference type="SAM" id="MobiDB-lite"/>
    </source>
</evidence>
<evidence type="ECO:0000313" key="2">
    <source>
        <dbReference type="EMBL" id="KAG6943773.1"/>
    </source>
</evidence>
<comment type="caution">
    <text evidence="2">The sequence shown here is derived from an EMBL/GenBank/DDBJ whole genome shotgun (WGS) entry which is preliminary data.</text>
</comment>
<name>A0A8J5I1B1_9STRA</name>
<organism evidence="2 3">
    <name type="scientific">Phytophthora aleatoria</name>
    <dbReference type="NCBI Taxonomy" id="2496075"/>
    <lineage>
        <taxon>Eukaryota</taxon>
        <taxon>Sar</taxon>
        <taxon>Stramenopiles</taxon>
        <taxon>Oomycota</taxon>
        <taxon>Peronosporomycetes</taxon>
        <taxon>Peronosporales</taxon>
        <taxon>Peronosporaceae</taxon>
        <taxon>Phytophthora</taxon>
    </lineage>
</organism>
<proteinExistence type="predicted"/>